<dbReference type="Proteomes" id="UP000053477">
    <property type="component" value="Unassembled WGS sequence"/>
</dbReference>
<evidence type="ECO:0000313" key="2">
    <source>
        <dbReference type="Proteomes" id="UP000053477"/>
    </source>
</evidence>
<dbReference type="AlphaFoldDB" id="A0A0H2RZE1"/>
<name>A0A0H2RZE1_9AGAM</name>
<accession>A0A0H2RZE1</accession>
<dbReference type="InParanoid" id="A0A0H2RZE1"/>
<dbReference type="EMBL" id="KQ085910">
    <property type="protein sequence ID" value="KLO16972.1"/>
    <property type="molecule type" value="Genomic_DNA"/>
</dbReference>
<sequence length="251" mass="28042">MYNSNFKMFGTKTYGYASSMVLLRIQPLLSCNFRLIEIFLNLSLYTFRMQRTRKDRRYAVNQANCSDDPRYGCTSSTSLSGRIETAVEVHRDVLGFGHKVGFGKIQVEISAVHLGTEQPMINKMGSNSCGEHLIYILSTVSSAIATYGRYARPESGIAADLGVKKSKIRVFATSNTIWTIFVSYDEENQDPYVSRKDQGDSISVLSNDKVDSRPRMIQGATNGDDLKSIAIDISGVHDQRPVGLRAFQLMH</sequence>
<protein>
    <submittedName>
        <fullName evidence="1">Uncharacterized protein</fullName>
    </submittedName>
</protein>
<evidence type="ECO:0000313" key="1">
    <source>
        <dbReference type="EMBL" id="KLO16972.1"/>
    </source>
</evidence>
<proteinExistence type="predicted"/>
<gene>
    <name evidence="1" type="ORF">SCHPADRAFT_926224</name>
</gene>
<keyword evidence="2" id="KW-1185">Reference proteome</keyword>
<organism evidence="1 2">
    <name type="scientific">Schizopora paradoxa</name>
    <dbReference type="NCBI Taxonomy" id="27342"/>
    <lineage>
        <taxon>Eukaryota</taxon>
        <taxon>Fungi</taxon>
        <taxon>Dikarya</taxon>
        <taxon>Basidiomycota</taxon>
        <taxon>Agaricomycotina</taxon>
        <taxon>Agaricomycetes</taxon>
        <taxon>Hymenochaetales</taxon>
        <taxon>Schizoporaceae</taxon>
        <taxon>Schizopora</taxon>
    </lineage>
</organism>
<reference evidence="1 2" key="1">
    <citation type="submission" date="2015-04" db="EMBL/GenBank/DDBJ databases">
        <title>Complete genome sequence of Schizopora paradoxa KUC8140, a cosmopolitan wood degrader in East Asia.</title>
        <authorList>
            <consortium name="DOE Joint Genome Institute"/>
            <person name="Min B."/>
            <person name="Park H."/>
            <person name="Jang Y."/>
            <person name="Kim J.-J."/>
            <person name="Kim K.H."/>
            <person name="Pangilinan J."/>
            <person name="Lipzen A."/>
            <person name="Riley R."/>
            <person name="Grigoriev I.V."/>
            <person name="Spatafora J.W."/>
            <person name="Choi I.-G."/>
        </authorList>
    </citation>
    <scope>NUCLEOTIDE SEQUENCE [LARGE SCALE GENOMIC DNA]</scope>
    <source>
        <strain evidence="1 2">KUC8140</strain>
    </source>
</reference>